<accession>A0AB39C7P3</accession>
<proteinExistence type="predicted"/>
<dbReference type="EMBL" id="PP965177">
    <property type="protein sequence ID" value="XDJ02625.1"/>
    <property type="molecule type" value="Genomic_DNA"/>
</dbReference>
<evidence type="ECO:0000313" key="1">
    <source>
        <dbReference type="EMBL" id="XDJ02625.1"/>
    </source>
</evidence>
<reference evidence="1" key="1">
    <citation type="submission" date="2024-06" db="EMBL/GenBank/DDBJ databases">
        <authorList>
            <person name="Lee H."/>
            <person name="Agrawal S."/>
        </authorList>
    </citation>
    <scope>NUCLEOTIDE SEQUENCE</scope>
</reference>
<organism evidence="1">
    <name type="scientific">Bacillus phage KoopaTroopa</name>
    <dbReference type="NCBI Taxonomy" id="3234046"/>
    <lineage>
        <taxon>Viruses</taxon>
        <taxon>Duplodnaviria</taxon>
        <taxon>Heunggongvirae</taxon>
        <taxon>Uroviricota</taxon>
        <taxon>Caudoviricetes</taxon>
    </lineage>
</organism>
<name>A0AB39C7P3_9CAUD</name>
<sequence length="59" mass="7058">MFGATKNGEYYRTIEMLVEMTGKTEKEVMNILYFLYDSQYSNIDLKKMADLIYKKEMNI</sequence>
<protein>
    <submittedName>
        <fullName evidence="1">Uncharacterized protein</fullName>
    </submittedName>
</protein>